<dbReference type="Pfam" id="PF22688">
    <property type="entry name" value="Hda_lid"/>
    <property type="match status" value="1"/>
</dbReference>
<feature type="domain" description="Hda lid" evidence="1">
    <location>
        <begin position="166"/>
        <end position="227"/>
    </location>
</feature>
<dbReference type="EMBL" id="AP018560">
    <property type="protein sequence ID" value="BBD79508.1"/>
    <property type="molecule type" value="Genomic_DNA"/>
</dbReference>
<dbReference type="GO" id="GO:0032297">
    <property type="term" value="P:negative regulation of DNA-templated DNA replication initiation"/>
    <property type="evidence" value="ECO:0007669"/>
    <property type="project" value="InterPro"/>
</dbReference>
<proteinExistence type="predicted"/>
<dbReference type="PANTHER" id="PTHR30050:SF5">
    <property type="entry name" value="DNAA REGULATORY INACTIVATOR HDA"/>
    <property type="match status" value="1"/>
</dbReference>
<dbReference type="NCBIfam" id="TIGR03420">
    <property type="entry name" value="DnaA_homol_Hda"/>
    <property type="match status" value="1"/>
</dbReference>
<dbReference type="Gene3D" id="1.10.8.60">
    <property type="match status" value="1"/>
</dbReference>
<sequence length="233" mass="25379">MSAQLPLLLRWPHRQRFEFFHPGGNAAALAAVRRAAETEGAPWVYLHGPAGSGRSHLLLAACQAASVQGRRAQYLPLGSLSERAEALRGSAGAELLALDELEHVAGDRAAEHALFDLYNATRAAGGCLLFAAAAAPAGLGIELPDLRSRLGACVRFLLQPLDEPARREVVRRYAAERGLHLDAAVLDWLFVHESRELDALFGLLDRLDRASLAARRRVTVPFLRDWLRRSTGA</sequence>
<reference evidence="3" key="1">
    <citation type="submission" date="2018-04" db="EMBL/GenBank/DDBJ databases">
        <authorList>
            <person name="Watanabe M."/>
            <person name="Kojima H."/>
        </authorList>
    </citation>
    <scope>NUCLEOTIDE SEQUENCE [LARGE SCALE GENOMIC DNA]</scope>
    <source>
        <strain evidence="3">Dysh456</strain>
    </source>
</reference>
<name>A0A2Z6E4M7_9GAMM</name>
<evidence type="ECO:0000313" key="2">
    <source>
        <dbReference type="EMBL" id="BBD79508.1"/>
    </source>
</evidence>
<accession>A0A2Z6E4M7</accession>
<dbReference type="PANTHER" id="PTHR30050">
    <property type="entry name" value="CHROMOSOMAL REPLICATION INITIATOR PROTEIN DNAA"/>
    <property type="match status" value="1"/>
</dbReference>
<dbReference type="InterPro" id="IPR027417">
    <property type="entry name" value="P-loop_NTPase"/>
</dbReference>
<dbReference type="KEGG" id="rbd:ALSL_0843"/>
<dbReference type="InterPro" id="IPR055199">
    <property type="entry name" value="Hda_lid"/>
</dbReference>
<dbReference type="Gene3D" id="3.40.50.300">
    <property type="entry name" value="P-loop containing nucleotide triphosphate hydrolases"/>
    <property type="match status" value="1"/>
</dbReference>
<gene>
    <name evidence="2" type="ORF">ALSL_0843</name>
</gene>
<protein>
    <submittedName>
        <fullName evidence="2">Chromosomal replication initiator protein DnaA</fullName>
    </submittedName>
</protein>
<dbReference type="AlphaFoldDB" id="A0A2Z6E4M7"/>
<reference evidence="3" key="2">
    <citation type="submission" date="2018-06" db="EMBL/GenBank/DDBJ databases">
        <title>Genome sequence of Rhodanobacteraceae bacterium strain Dysh456.</title>
        <authorList>
            <person name="Fukui M."/>
        </authorList>
    </citation>
    <scope>NUCLEOTIDE SEQUENCE [LARGE SCALE GENOMIC DNA]</scope>
    <source>
        <strain evidence="3">Dysh456</strain>
    </source>
</reference>
<keyword evidence="3" id="KW-1185">Reference proteome</keyword>
<dbReference type="SUPFAM" id="SSF52540">
    <property type="entry name" value="P-loop containing nucleoside triphosphate hydrolases"/>
    <property type="match status" value="1"/>
</dbReference>
<dbReference type="GO" id="GO:0006270">
    <property type="term" value="P:DNA replication initiation"/>
    <property type="evidence" value="ECO:0007669"/>
    <property type="project" value="TreeGrafter"/>
</dbReference>
<evidence type="ECO:0000259" key="1">
    <source>
        <dbReference type="Pfam" id="PF22688"/>
    </source>
</evidence>
<evidence type="ECO:0000313" key="3">
    <source>
        <dbReference type="Proteomes" id="UP000270530"/>
    </source>
</evidence>
<dbReference type="InterPro" id="IPR017788">
    <property type="entry name" value="Hda"/>
</dbReference>
<dbReference type="OrthoDB" id="9784878at2"/>
<dbReference type="RefSeq" id="WP_126536717.1">
    <property type="nucleotide sequence ID" value="NZ_AP018560.1"/>
</dbReference>
<organism evidence="2 3">
    <name type="scientific">Aerosticca soli</name>
    <dbReference type="NCBI Taxonomy" id="2010829"/>
    <lineage>
        <taxon>Bacteria</taxon>
        <taxon>Pseudomonadati</taxon>
        <taxon>Pseudomonadota</taxon>
        <taxon>Gammaproteobacteria</taxon>
        <taxon>Lysobacterales</taxon>
        <taxon>Rhodanobacteraceae</taxon>
        <taxon>Aerosticca</taxon>
    </lineage>
</organism>
<dbReference type="Proteomes" id="UP000270530">
    <property type="component" value="Chromosome"/>
</dbReference>